<sequence>AFIESTEGLKALSKSLGSHIDTLEGSWVKLQENRTEALPIGQQDFIHALNDYINGLKDTLEKVDEAVKERAAKVLFRKIDLTRIEPGVLAAYLDDIERYSKAFEETTAVCHMNIQAEALKTARLGPERPRPMGTQHQACLKGTREPILQEIRNWKNAQIVEKRIFWLCDIAGSGKSTVAYTMSQEWDEEPNILLGRFFFSKNARDTADTDSFCSILARDLASKDPELGSVITNALQTDSLLAERDFNKQFQKLLVDPLGSISHDIVFVLDAVDECKIESRKQMLQVLLQKLASLPALKILLTSRPESDIVSLLQDKAVVRGMHFEMQGSKNQSNMTDIMSYVDHHLTNLLSSRYRQRIVTQSNGLFIWVSTARFELELAADNPAQFKSTLDSLLSRGAGGDLQNLYLGVINRVLRGELKDLIGRILGTLAILHEPVSITSLGRLMNANDEDVEFIVKSMRSVFRSDDIIEFLHPTFREYLHDIQGTGTIPDAYTSHIDLALNSLGTLQHDLKRDICHIDRPELPFPDNEEVVDLDDRLSALWQSSPSLLYSSQYWALHASQAIQDGSVIQSLDIFLETKLLNLVELSSLTGHLLRLQDVLGLQERLAAHWPNHQAIELCEDILRLVLSHQSLLEKSALHVYRSGLLFLPTHTKLGNIYKKAFELDIPEILCGLDTHWPQYRTLAGHSEAVRCFSISPDGTRIVSGSDNGTVRMWDAATGASLGTVMDGDSEIIHLVHSSGGSHIIIGTGSGYLAKWYG</sequence>
<proteinExistence type="predicted"/>
<gene>
    <name evidence="1" type="ORF">ACOLOM_LOCUS9976</name>
</gene>
<evidence type="ECO:0000313" key="1">
    <source>
        <dbReference type="EMBL" id="CAG8694534.1"/>
    </source>
</evidence>
<feature type="non-terminal residue" evidence="1">
    <location>
        <position position="1"/>
    </location>
</feature>
<name>A0ACA9P7A8_9GLOM</name>
<keyword evidence="2" id="KW-1185">Reference proteome</keyword>
<accession>A0ACA9P7A8</accession>
<reference evidence="1" key="1">
    <citation type="submission" date="2021-06" db="EMBL/GenBank/DDBJ databases">
        <authorList>
            <person name="Kallberg Y."/>
            <person name="Tangrot J."/>
            <person name="Rosling A."/>
        </authorList>
    </citation>
    <scope>NUCLEOTIDE SEQUENCE</scope>
    <source>
        <strain evidence="1">CL356</strain>
    </source>
</reference>
<protein>
    <submittedName>
        <fullName evidence="1">1288_t:CDS:1</fullName>
    </submittedName>
</protein>
<dbReference type="EMBL" id="CAJVPT010030469">
    <property type="protein sequence ID" value="CAG8694534.1"/>
    <property type="molecule type" value="Genomic_DNA"/>
</dbReference>
<evidence type="ECO:0000313" key="2">
    <source>
        <dbReference type="Proteomes" id="UP000789525"/>
    </source>
</evidence>
<comment type="caution">
    <text evidence="1">The sequence shown here is derived from an EMBL/GenBank/DDBJ whole genome shotgun (WGS) entry which is preliminary data.</text>
</comment>
<organism evidence="1 2">
    <name type="scientific">Acaulospora colombiana</name>
    <dbReference type="NCBI Taxonomy" id="27376"/>
    <lineage>
        <taxon>Eukaryota</taxon>
        <taxon>Fungi</taxon>
        <taxon>Fungi incertae sedis</taxon>
        <taxon>Mucoromycota</taxon>
        <taxon>Glomeromycotina</taxon>
        <taxon>Glomeromycetes</taxon>
        <taxon>Diversisporales</taxon>
        <taxon>Acaulosporaceae</taxon>
        <taxon>Acaulospora</taxon>
    </lineage>
</organism>
<dbReference type="Proteomes" id="UP000789525">
    <property type="component" value="Unassembled WGS sequence"/>
</dbReference>
<feature type="non-terminal residue" evidence="1">
    <location>
        <position position="758"/>
    </location>
</feature>